<feature type="domain" description="Apple" evidence="4">
    <location>
        <begin position="27"/>
        <end position="102"/>
    </location>
</feature>
<dbReference type="Pfam" id="PF14295">
    <property type="entry name" value="PAN_4"/>
    <property type="match status" value="1"/>
</dbReference>
<protein>
    <recommendedName>
        <fullName evidence="4">Apple domain-containing protein</fullName>
    </recommendedName>
</protein>
<organism evidence="5">
    <name type="scientific">Phytophthora nicotianae</name>
    <name type="common">Potato buckeye rot agent</name>
    <name type="synonym">Phytophthora parasitica</name>
    <dbReference type="NCBI Taxonomy" id="4792"/>
    <lineage>
        <taxon>Eukaryota</taxon>
        <taxon>Sar</taxon>
        <taxon>Stramenopiles</taxon>
        <taxon>Oomycota</taxon>
        <taxon>Peronosporomycetes</taxon>
        <taxon>Peronosporales</taxon>
        <taxon>Peronosporaceae</taxon>
        <taxon>Phytophthora</taxon>
    </lineage>
</organism>
<evidence type="ECO:0000256" key="1">
    <source>
        <dbReference type="ARBA" id="ARBA00022737"/>
    </source>
</evidence>
<evidence type="ECO:0000313" key="5">
    <source>
        <dbReference type="EMBL" id="ETM54817.1"/>
    </source>
</evidence>
<accession>W2P1G7</accession>
<dbReference type="InterPro" id="IPR003609">
    <property type="entry name" value="Pan_app"/>
</dbReference>
<gene>
    <name evidence="5" type="ORF">L914_01899</name>
</gene>
<dbReference type="PROSITE" id="PS50948">
    <property type="entry name" value="PAN"/>
    <property type="match status" value="1"/>
</dbReference>
<name>W2P1G7_PHYNI</name>
<feature type="chain" id="PRO_5004821164" description="Apple domain-containing protein" evidence="3">
    <location>
        <begin position="25"/>
        <end position="118"/>
    </location>
</feature>
<dbReference type="VEuPathDB" id="FungiDB:PPTG_10052"/>
<keyword evidence="2" id="KW-1015">Disulfide bond</keyword>
<dbReference type="GO" id="GO:0005576">
    <property type="term" value="C:extracellular region"/>
    <property type="evidence" value="ECO:0007669"/>
    <property type="project" value="InterPro"/>
</dbReference>
<dbReference type="Gene3D" id="3.50.4.10">
    <property type="entry name" value="Hepatocyte Growth Factor"/>
    <property type="match status" value="1"/>
</dbReference>
<dbReference type="EMBL" id="KI690903">
    <property type="protein sequence ID" value="ETM54817.1"/>
    <property type="molecule type" value="Genomic_DNA"/>
</dbReference>
<dbReference type="InterPro" id="IPR000177">
    <property type="entry name" value="Apple"/>
</dbReference>
<evidence type="ECO:0000259" key="4">
    <source>
        <dbReference type="PROSITE" id="PS50948"/>
    </source>
</evidence>
<dbReference type="GO" id="GO:0006508">
    <property type="term" value="P:proteolysis"/>
    <property type="evidence" value="ECO:0007669"/>
    <property type="project" value="InterPro"/>
</dbReference>
<dbReference type="Proteomes" id="UP000054532">
    <property type="component" value="Unassembled WGS sequence"/>
</dbReference>
<dbReference type="SMART" id="SM00223">
    <property type="entry name" value="APPLE"/>
    <property type="match status" value="1"/>
</dbReference>
<feature type="signal peptide" evidence="3">
    <location>
        <begin position="1"/>
        <end position="24"/>
    </location>
</feature>
<dbReference type="AlphaFoldDB" id="W2P1G7"/>
<keyword evidence="3" id="KW-0732">Signal</keyword>
<keyword evidence="1" id="KW-0677">Repeat</keyword>
<proteinExistence type="predicted"/>
<sequence>MLDRKNLVNAGVLLAIVGVSTCAAATCSSLESNTDYQGLDIGSARSASVNGCCSICSKTNECGAFTWTNYNGGTCWLKKSKGPTKVNNGAVSGGSSIVDSGIDSDLLVSGNQYRLSRC</sequence>
<evidence type="ECO:0000256" key="3">
    <source>
        <dbReference type="SAM" id="SignalP"/>
    </source>
</evidence>
<reference evidence="5" key="1">
    <citation type="submission" date="2013-11" db="EMBL/GenBank/DDBJ databases">
        <title>The Genome Sequence of Phytophthora parasitica IAC_01/95.</title>
        <authorList>
            <consortium name="The Broad Institute Genomics Platform"/>
            <person name="Russ C."/>
            <person name="Tyler B."/>
            <person name="Panabieres F."/>
            <person name="Shan W."/>
            <person name="Tripathy S."/>
            <person name="Grunwald N."/>
            <person name="Machado M."/>
            <person name="Johnson C.S."/>
            <person name="Arredondo F."/>
            <person name="Hong C."/>
            <person name="Coffey M."/>
            <person name="Young S.K."/>
            <person name="Zeng Q."/>
            <person name="Gargeya S."/>
            <person name="Fitzgerald M."/>
            <person name="Abouelleil A."/>
            <person name="Alvarado L."/>
            <person name="Chapman S.B."/>
            <person name="Gainer-Dewar J."/>
            <person name="Goldberg J."/>
            <person name="Griggs A."/>
            <person name="Gujja S."/>
            <person name="Hansen M."/>
            <person name="Howarth C."/>
            <person name="Imamovic A."/>
            <person name="Ireland A."/>
            <person name="Larimer J."/>
            <person name="McCowan C."/>
            <person name="Murphy C."/>
            <person name="Pearson M."/>
            <person name="Poon T.W."/>
            <person name="Priest M."/>
            <person name="Roberts A."/>
            <person name="Saif S."/>
            <person name="Shea T."/>
            <person name="Sykes S."/>
            <person name="Wortman J."/>
            <person name="Nusbaum C."/>
            <person name="Birren B."/>
        </authorList>
    </citation>
    <scope>NUCLEOTIDE SEQUENCE [LARGE SCALE GENOMIC DNA]</scope>
    <source>
        <strain evidence="5">IAC_01/95</strain>
    </source>
</reference>
<evidence type="ECO:0000256" key="2">
    <source>
        <dbReference type="ARBA" id="ARBA00023157"/>
    </source>
</evidence>
<dbReference type="CDD" id="cd01100">
    <property type="entry name" value="APPLE_Factor_XI_like"/>
    <property type="match status" value="1"/>
</dbReference>